<comment type="caution">
    <text evidence="2">The sequence shown here is derived from an EMBL/GenBank/DDBJ whole genome shotgun (WGS) entry which is preliminary data.</text>
</comment>
<dbReference type="EMBL" id="JYDI01001875">
    <property type="protein sequence ID" value="KRY26290.1"/>
    <property type="molecule type" value="Genomic_DNA"/>
</dbReference>
<organism evidence="2 3">
    <name type="scientific">Trichinella britovi</name>
    <name type="common">Parasitic roundworm</name>
    <dbReference type="NCBI Taxonomy" id="45882"/>
    <lineage>
        <taxon>Eukaryota</taxon>
        <taxon>Metazoa</taxon>
        <taxon>Ecdysozoa</taxon>
        <taxon>Nematoda</taxon>
        <taxon>Enoplea</taxon>
        <taxon>Dorylaimia</taxon>
        <taxon>Trichinellida</taxon>
        <taxon>Trichinellidae</taxon>
        <taxon>Trichinella</taxon>
    </lineage>
</organism>
<protein>
    <submittedName>
        <fullName evidence="2">Uncharacterized protein</fullName>
    </submittedName>
</protein>
<reference evidence="2 3" key="1">
    <citation type="submission" date="2015-01" db="EMBL/GenBank/DDBJ databases">
        <title>Evolution of Trichinella species and genotypes.</title>
        <authorList>
            <person name="Korhonen P.K."/>
            <person name="Edoardo P."/>
            <person name="Giuseppe L.R."/>
            <person name="Gasser R.B."/>
        </authorList>
    </citation>
    <scope>NUCLEOTIDE SEQUENCE [LARGE SCALE GENOMIC DNA]</scope>
    <source>
        <strain evidence="2">ISS120</strain>
    </source>
</reference>
<evidence type="ECO:0000313" key="3">
    <source>
        <dbReference type="Proteomes" id="UP000054653"/>
    </source>
</evidence>
<feature type="region of interest" description="Disordered" evidence="1">
    <location>
        <begin position="47"/>
        <end position="66"/>
    </location>
</feature>
<dbReference type="Proteomes" id="UP000054653">
    <property type="component" value="Unassembled WGS sequence"/>
</dbReference>
<proteinExistence type="predicted"/>
<keyword evidence="3" id="KW-1185">Reference proteome</keyword>
<gene>
    <name evidence="2" type="ORF">T03_2459</name>
</gene>
<evidence type="ECO:0000313" key="2">
    <source>
        <dbReference type="EMBL" id="KRY26290.1"/>
    </source>
</evidence>
<name>A0A0V1AN73_TRIBR</name>
<sequence>LLKQDGDRNAAVSAGQSSRCRLMLKRPHSAVKNYGIGNLTMEELWTAESTWEPQGEEAATRQEHTG</sequence>
<feature type="non-terminal residue" evidence="2">
    <location>
        <position position="66"/>
    </location>
</feature>
<dbReference type="AlphaFoldDB" id="A0A0V1AN73"/>
<accession>A0A0V1AN73</accession>
<evidence type="ECO:0000256" key="1">
    <source>
        <dbReference type="SAM" id="MobiDB-lite"/>
    </source>
</evidence>
<feature type="non-terminal residue" evidence="2">
    <location>
        <position position="1"/>
    </location>
</feature>